<name>A0A1H3T763_9BACI</name>
<proteinExistence type="predicted"/>
<dbReference type="EMBL" id="FNPI01000013">
    <property type="protein sequence ID" value="SDZ45159.1"/>
    <property type="molecule type" value="Genomic_DNA"/>
</dbReference>
<evidence type="ECO:0000313" key="1">
    <source>
        <dbReference type="EMBL" id="SDZ45159.1"/>
    </source>
</evidence>
<dbReference type="STRING" id="1503961.SAMN05421736_11341"/>
<dbReference type="PROSITE" id="PS51257">
    <property type="entry name" value="PROKAR_LIPOPROTEIN"/>
    <property type="match status" value="1"/>
</dbReference>
<dbReference type="AlphaFoldDB" id="A0A1H3T763"/>
<evidence type="ECO:0000313" key="2">
    <source>
        <dbReference type="Proteomes" id="UP000198935"/>
    </source>
</evidence>
<organism evidence="1 2">
    <name type="scientific">Evansella caseinilytica</name>
    <dbReference type="NCBI Taxonomy" id="1503961"/>
    <lineage>
        <taxon>Bacteria</taxon>
        <taxon>Bacillati</taxon>
        <taxon>Bacillota</taxon>
        <taxon>Bacilli</taxon>
        <taxon>Bacillales</taxon>
        <taxon>Bacillaceae</taxon>
        <taxon>Evansella</taxon>
    </lineage>
</organism>
<evidence type="ECO:0008006" key="3">
    <source>
        <dbReference type="Google" id="ProtNLM"/>
    </source>
</evidence>
<keyword evidence="2" id="KW-1185">Reference proteome</keyword>
<dbReference type="Proteomes" id="UP000198935">
    <property type="component" value="Unassembled WGS sequence"/>
</dbReference>
<sequence>MKYALTGLGLLLLFVTGCNNDLDTPEVRGLHSDSNAQVSRDQRDWAESLFGPGPANYGTVDDTEAVDNIGEQNTTGQSFRSPSAPHPNIGEDQDTMERIVHDIPGVSPGMIILVGGQAWVNIMFEENVTDSEQENQVREIERRLIEANPRYSYQVIVNEYR</sequence>
<reference evidence="2" key="1">
    <citation type="submission" date="2016-10" db="EMBL/GenBank/DDBJ databases">
        <authorList>
            <person name="Varghese N."/>
            <person name="Submissions S."/>
        </authorList>
    </citation>
    <scope>NUCLEOTIDE SEQUENCE [LARGE SCALE GENOMIC DNA]</scope>
    <source>
        <strain evidence="2">SP</strain>
    </source>
</reference>
<dbReference type="OrthoDB" id="2966336at2"/>
<gene>
    <name evidence="1" type="ORF">SAMN05421736_11341</name>
</gene>
<protein>
    <recommendedName>
        <fullName evidence="3">Sporulation lipoprotein YhcN/YlaJ</fullName>
    </recommendedName>
</protein>
<accession>A0A1H3T763</accession>